<evidence type="ECO:0000313" key="2">
    <source>
        <dbReference type="Proteomes" id="UP000251402"/>
    </source>
</evidence>
<sequence length="318" mass="33137">MYWKGNTLVKLGDGTSNTVAKAIFIKDDDVYVAGSAEVSGKKKAVYWKNGSMVILDDGAATDIVVQGPDVYVSGNFDNYVYGTSVPPVMVAAYWKNGVINKLVNPIGDISGGLPNANALAISVSGNDVYVGGFGNGTYGGGNIVALYWKNGTATNLTTYSSSFGNLSAKSTVNDLVVQGTDIYMAGFIIPATGILAKPTDIGGAVYWKNTIGVQLFDNSIYSKSSVIGINGSIVYTAGPYDASNGYYKKDNAVVMLGMNGQAPNPTGIAFYNNDVYICGYGSAQGSNSGIAGYWKNASLVMLATSGAQATGIVVIKHK</sequence>
<gene>
    <name evidence="1" type="ORF">DEO27_024245</name>
</gene>
<dbReference type="AlphaFoldDB" id="A0A5C1I689"/>
<evidence type="ECO:0000313" key="1">
    <source>
        <dbReference type="EMBL" id="QEM12988.1"/>
    </source>
</evidence>
<dbReference type="Proteomes" id="UP000251402">
    <property type="component" value="Chromosome"/>
</dbReference>
<keyword evidence="2" id="KW-1185">Reference proteome</keyword>
<dbReference type="RefSeq" id="WP_149301884.1">
    <property type="nucleotide sequence ID" value="NZ_CP043450.1"/>
</dbReference>
<protein>
    <submittedName>
        <fullName evidence="1">Uncharacterized protein</fullName>
    </submittedName>
</protein>
<proteinExistence type="predicted"/>
<dbReference type="EMBL" id="CP043450">
    <property type="protein sequence ID" value="QEM12988.1"/>
    <property type="molecule type" value="Genomic_DNA"/>
</dbReference>
<reference evidence="1" key="1">
    <citation type="submission" date="2019-08" db="EMBL/GenBank/DDBJ databases">
        <title>Comparative genome analysis confer to the adaptation heavy metal polluted environment.</title>
        <authorList>
            <person name="Li Y."/>
        </authorList>
    </citation>
    <scope>NUCLEOTIDE SEQUENCE [LARGE SCALE GENOMIC DNA]</scope>
    <source>
        <strain evidence="1">P1</strain>
    </source>
</reference>
<accession>A0A5C1I689</accession>
<organism evidence="1 2">
    <name type="scientific">Mucilaginibacter rubeus</name>
    <dbReference type="NCBI Taxonomy" id="2027860"/>
    <lineage>
        <taxon>Bacteria</taxon>
        <taxon>Pseudomonadati</taxon>
        <taxon>Bacteroidota</taxon>
        <taxon>Sphingobacteriia</taxon>
        <taxon>Sphingobacteriales</taxon>
        <taxon>Sphingobacteriaceae</taxon>
        <taxon>Mucilaginibacter</taxon>
    </lineage>
</organism>
<name>A0A5C1I689_9SPHI</name>
<dbReference type="KEGG" id="mrub:DEO27_024245"/>
<dbReference type="OrthoDB" id="708305at2"/>